<dbReference type="PANTHER" id="PTHR32467">
    <property type="entry name" value="AP2-LIKE ETHYLENE-RESPONSIVE TRANSCRIPTION FACTOR"/>
    <property type="match status" value="1"/>
</dbReference>
<dbReference type="Pfam" id="PF00847">
    <property type="entry name" value="AP2"/>
    <property type="match status" value="1"/>
</dbReference>
<dbReference type="PANTHER" id="PTHR32467:SF172">
    <property type="entry name" value="OS09G0423800 PROTEIN"/>
    <property type="match status" value="1"/>
</dbReference>
<organism evidence="10 11">
    <name type="scientific">Phaseolus angularis</name>
    <name type="common">Azuki bean</name>
    <name type="synonym">Vigna angularis</name>
    <dbReference type="NCBI Taxonomy" id="3914"/>
    <lineage>
        <taxon>Eukaryota</taxon>
        <taxon>Viridiplantae</taxon>
        <taxon>Streptophyta</taxon>
        <taxon>Embryophyta</taxon>
        <taxon>Tracheophyta</taxon>
        <taxon>Spermatophyta</taxon>
        <taxon>Magnoliopsida</taxon>
        <taxon>eudicotyledons</taxon>
        <taxon>Gunneridae</taxon>
        <taxon>Pentapetalae</taxon>
        <taxon>rosids</taxon>
        <taxon>fabids</taxon>
        <taxon>Fabales</taxon>
        <taxon>Fabaceae</taxon>
        <taxon>Papilionoideae</taxon>
        <taxon>50 kb inversion clade</taxon>
        <taxon>NPAAA clade</taxon>
        <taxon>indigoferoid/millettioid clade</taxon>
        <taxon>Phaseoleae</taxon>
        <taxon>Vigna</taxon>
    </lineage>
</organism>
<evidence type="ECO:0000313" key="10">
    <source>
        <dbReference type="EMBL" id="KAG2408102.1"/>
    </source>
</evidence>
<sequence>MVKPFPWPKDHTHSFEPRKTMRPTLPIILMQPTLSPPRSNEQGEVSPETPLLNAAPYTEESLGTDGLVATKLIYGTSIAGMKHRTKKDDKLADVFNVIYFHAVFSILWGFFTYVTTSVYLGAYDNEVAAAHAYDLAALKYWGQDTILNFPLSNYLNELKEMEGQSREEYIGSLRRKSSGFSRGISKYRGVARHHHNGRWEARIGKVFGNKYLYLGTYATQEEAATAYDLAAIEYRGLNAVTNFDLSRYIKWLKPNNNTNNNDQISINLSDMNNNCTSSNFTPNPDQEQEQELSFLHNQDSVNTVVEEATSVTHQPRASGATSALELLLQSSKFKEMMEMTSVANMSTQMESELPQCAFPDHIQTYFEYEDSNRYEEVDDLMFKFNEFSSIVPFYHCDEFQS</sequence>
<evidence type="ECO:0000256" key="3">
    <source>
        <dbReference type="ARBA" id="ARBA00023015"/>
    </source>
</evidence>
<feature type="compositionally biased region" description="Polar residues" evidence="7">
    <location>
        <begin position="32"/>
        <end position="43"/>
    </location>
</feature>
<dbReference type="FunFam" id="3.30.730.10:FF:000002">
    <property type="entry name" value="AP2-like ethylene-responsive transcription factor"/>
    <property type="match status" value="1"/>
</dbReference>
<keyword evidence="2" id="KW-0677">Repeat</keyword>
<dbReference type="InterPro" id="IPR036955">
    <property type="entry name" value="AP2/ERF_dom_sf"/>
</dbReference>
<dbReference type="CDD" id="cd00018">
    <property type="entry name" value="AP2"/>
    <property type="match status" value="1"/>
</dbReference>
<accession>A0A8T0L951</accession>
<keyword evidence="4" id="KW-0238">DNA-binding</keyword>
<name>A0A8T0L951_PHAAN</name>
<feature type="region of interest" description="Disordered" evidence="7">
    <location>
        <begin position="32"/>
        <end position="54"/>
    </location>
</feature>
<feature type="domain" description="AP2/ERF" evidence="9">
    <location>
        <begin position="186"/>
        <end position="244"/>
    </location>
</feature>
<dbReference type="InterPro" id="IPR001471">
    <property type="entry name" value="AP2/ERF_dom"/>
</dbReference>
<keyword evidence="3" id="KW-0805">Transcription regulation</keyword>
<dbReference type="PROSITE" id="PS51032">
    <property type="entry name" value="AP2_ERF"/>
    <property type="match status" value="2"/>
</dbReference>
<dbReference type="SMART" id="SM00380">
    <property type="entry name" value="AP2"/>
    <property type="match status" value="2"/>
</dbReference>
<keyword evidence="8" id="KW-0812">Transmembrane</keyword>
<evidence type="ECO:0000313" key="11">
    <source>
        <dbReference type="Proteomes" id="UP000743370"/>
    </source>
</evidence>
<keyword evidence="8" id="KW-0472">Membrane</keyword>
<comment type="caution">
    <text evidence="10">The sequence shown here is derived from an EMBL/GenBank/DDBJ whole genome shotgun (WGS) entry which is preliminary data.</text>
</comment>
<dbReference type="InterPro" id="IPR016177">
    <property type="entry name" value="DNA-bd_dom_sf"/>
</dbReference>
<dbReference type="GO" id="GO:0003700">
    <property type="term" value="F:DNA-binding transcription factor activity"/>
    <property type="evidence" value="ECO:0007669"/>
    <property type="project" value="InterPro"/>
</dbReference>
<gene>
    <name evidence="10" type="ORF">HKW66_Vig0029240</name>
</gene>
<proteinExistence type="predicted"/>
<evidence type="ECO:0000256" key="1">
    <source>
        <dbReference type="ARBA" id="ARBA00004123"/>
    </source>
</evidence>
<dbReference type="EMBL" id="JABFOF010000001">
    <property type="protein sequence ID" value="KAG2408102.1"/>
    <property type="molecule type" value="Genomic_DNA"/>
</dbReference>
<dbReference type="AlphaFoldDB" id="A0A8T0L951"/>
<dbReference type="GO" id="GO:0005634">
    <property type="term" value="C:nucleus"/>
    <property type="evidence" value="ECO:0007669"/>
    <property type="project" value="UniProtKB-SubCell"/>
</dbReference>
<keyword evidence="6" id="KW-0539">Nucleus</keyword>
<dbReference type="Gene3D" id="3.30.730.10">
    <property type="entry name" value="AP2/ERF domain"/>
    <property type="match status" value="2"/>
</dbReference>
<protein>
    <submittedName>
        <fullName evidence="10">AP2-like ethylene-responsive transcription factor</fullName>
    </submittedName>
</protein>
<keyword evidence="5" id="KW-0804">Transcription</keyword>
<evidence type="ECO:0000256" key="4">
    <source>
        <dbReference type="ARBA" id="ARBA00023125"/>
    </source>
</evidence>
<evidence type="ECO:0000256" key="8">
    <source>
        <dbReference type="SAM" id="Phobius"/>
    </source>
</evidence>
<dbReference type="SUPFAM" id="SSF54171">
    <property type="entry name" value="DNA-binding domain"/>
    <property type="match status" value="2"/>
</dbReference>
<dbReference type="Proteomes" id="UP000743370">
    <property type="component" value="Unassembled WGS sequence"/>
</dbReference>
<evidence type="ECO:0000256" key="2">
    <source>
        <dbReference type="ARBA" id="ARBA00022737"/>
    </source>
</evidence>
<reference evidence="10 11" key="1">
    <citation type="submission" date="2020-05" db="EMBL/GenBank/DDBJ databases">
        <title>Vigna angularis (adzuki bean) Var. LongXiaoDou No. 4 denovo assembly.</title>
        <authorList>
            <person name="Xiang H."/>
        </authorList>
    </citation>
    <scope>NUCLEOTIDE SEQUENCE [LARGE SCALE GENOMIC DNA]</scope>
    <source>
        <tissue evidence="10">Leaf</tissue>
    </source>
</reference>
<keyword evidence="8" id="KW-1133">Transmembrane helix</keyword>
<evidence type="ECO:0000256" key="5">
    <source>
        <dbReference type="ARBA" id="ARBA00023163"/>
    </source>
</evidence>
<dbReference type="GO" id="GO:0003677">
    <property type="term" value="F:DNA binding"/>
    <property type="evidence" value="ECO:0007669"/>
    <property type="project" value="UniProtKB-KW"/>
</dbReference>
<feature type="transmembrane region" description="Helical" evidence="8">
    <location>
        <begin position="91"/>
        <end position="111"/>
    </location>
</feature>
<evidence type="ECO:0000256" key="6">
    <source>
        <dbReference type="ARBA" id="ARBA00023242"/>
    </source>
</evidence>
<evidence type="ECO:0000259" key="9">
    <source>
        <dbReference type="PROSITE" id="PS51032"/>
    </source>
</evidence>
<evidence type="ECO:0000256" key="7">
    <source>
        <dbReference type="SAM" id="MobiDB-lite"/>
    </source>
</evidence>
<comment type="subcellular location">
    <subcellularLocation>
        <location evidence="1">Nucleus</location>
    </subcellularLocation>
</comment>
<feature type="domain" description="AP2/ERF" evidence="9">
    <location>
        <begin position="77"/>
        <end position="150"/>
    </location>
</feature>